<gene>
    <name evidence="1" type="ORF">pdam_00024252</name>
</gene>
<sequence length="179" mass="20117">MDRFSLSLKGYHELTKVEKALPRTHLMERCARTLGVELLLKLLLDKEVGNFVKNNADGTIKVKVKISGDETRISHSSNLLVCSFALVEDGKRCLSSAGNHTIAIVMGKEEYATLKESLVKVIKDVNNLIEKGYILVDGRQIKQQFYLGGDYKFLLLAMGMKGVTSNNSCIWCKIHRNER</sequence>
<organism evidence="1 2">
    <name type="scientific">Pocillopora damicornis</name>
    <name type="common">Cauliflower coral</name>
    <name type="synonym">Millepora damicornis</name>
    <dbReference type="NCBI Taxonomy" id="46731"/>
    <lineage>
        <taxon>Eukaryota</taxon>
        <taxon>Metazoa</taxon>
        <taxon>Cnidaria</taxon>
        <taxon>Anthozoa</taxon>
        <taxon>Hexacorallia</taxon>
        <taxon>Scleractinia</taxon>
        <taxon>Astrocoeniina</taxon>
        <taxon>Pocilloporidae</taxon>
        <taxon>Pocillopora</taxon>
    </lineage>
</organism>
<keyword evidence="2" id="KW-1185">Reference proteome</keyword>
<accession>A0A3M6T8Y7</accession>
<dbReference type="OrthoDB" id="5986176at2759"/>
<dbReference type="Proteomes" id="UP000275408">
    <property type="component" value="Unassembled WGS sequence"/>
</dbReference>
<comment type="caution">
    <text evidence="1">The sequence shown here is derived from an EMBL/GenBank/DDBJ whole genome shotgun (WGS) entry which is preliminary data.</text>
</comment>
<dbReference type="EMBL" id="RCHS01004071">
    <property type="protein sequence ID" value="RMX37832.1"/>
    <property type="molecule type" value="Genomic_DNA"/>
</dbReference>
<evidence type="ECO:0000313" key="1">
    <source>
        <dbReference type="EMBL" id="RMX37832.1"/>
    </source>
</evidence>
<dbReference type="PANTHER" id="PTHR31424">
    <property type="entry name" value="PROTEIN CBG23806"/>
    <property type="match status" value="1"/>
</dbReference>
<proteinExistence type="predicted"/>
<reference evidence="1 2" key="1">
    <citation type="journal article" date="2018" name="Sci. Rep.">
        <title>Comparative analysis of the Pocillopora damicornis genome highlights role of immune system in coral evolution.</title>
        <authorList>
            <person name="Cunning R."/>
            <person name="Bay R.A."/>
            <person name="Gillette P."/>
            <person name="Baker A.C."/>
            <person name="Traylor-Knowles N."/>
        </authorList>
    </citation>
    <scope>NUCLEOTIDE SEQUENCE [LARGE SCALE GENOMIC DNA]</scope>
    <source>
        <strain evidence="1">RSMAS</strain>
        <tissue evidence="1">Whole animal</tissue>
    </source>
</reference>
<evidence type="ECO:0000313" key="2">
    <source>
        <dbReference type="Proteomes" id="UP000275408"/>
    </source>
</evidence>
<protein>
    <submittedName>
        <fullName evidence="1">Uncharacterized protein</fullName>
    </submittedName>
</protein>
<dbReference type="PANTHER" id="PTHR31424:SF3">
    <property type="entry name" value="RING-TYPE DOMAIN-CONTAINING PROTEIN"/>
    <property type="match status" value="1"/>
</dbReference>
<name>A0A3M6T8Y7_POCDA</name>
<dbReference type="AlphaFoldDB" id="A0A3M6T8Y7"/>